<name>A0A0D9RXD0_CHLSB</name>
<dbReference type="GeneTree" id="ENSGT00940000155163"/>
<feature type="region of interest" description="Disordered" evidence="1">
    <location>
        <begin position="510"/>
        <end position="537"/>
    </location>
</feature>
<dbReference type="Pfam" id="PF03184">
    <property type="entry name" value="DDE_1"/>
    <property type="match status" value="1"/>
</dbReference>
<evidence type="ECO:0000313" key="4">
    <source>
        <dbReference type="Proteomes" id="UP000029965"/>
    </source>
</evidence>
<evidence type="ECO:0000313" key="3">
    <source>
        <dbReference type="Ensembl" id="ENSCSAP00000013269.1"/>
    </source>
</evidence>
<proteinExistence type="predicted"/>
<organism evidence="3 4">
    <name type="scientific">Chlorocebus sabaeus</name>
    <name type="common">Green monkey</name>
    <name type="synonym">Simia sabaea</name>
    <dbReference type="NCBI Taxonomy" id="60711"/>
    <lineage>
        <taxon>Eukaryota</taxon>
        <taxon>Metazoa</taxon>
        <taxon>Chordata</taxon>
        <taxon>Craniata</taxon>
        <taxon>Vertebrata</taxon>
        <taxon>Euteleostomi</taxon>
        <taxon>Mammalia</taxon>
        <taxon>Eutheria</taxon>
        <taxon>Euarchontoglires</taxon>
        <taxon>Primates</taxon>
        <taxon>Haplorrhini</taxon>
        <taxon>Catarrhini</taxon>
        <taxon>Cercopithecidae</taxon>
        <taxon>Cercopithecinae</taxon>
        <taxon>Chlorocebus</taxon>
    </lineage>
</organism>
<evidence type="ECO:0000259" key="2">
    <source>
        <dbReference type="Pfam" id="PF03184"/>
    </source>
</evidence>
<dbReference type="Ensembl" id="ENSCSAT00000015325.1">
    <property type="protein sequence ID" value="ENSCSAP00000013269.1"/>
    <property type="gene ID" value="ENSCSAG00000017233.1"/>
</dbReference>
<dbReference type="AlphaFoldDB" id="A0A0D9RXD0"/>
<keyword evidence="4" id="KW-1185">Reference proteome</keyword>
<reference evidence="3" key="2">
    <citation type="submission" date="2025-08" db="UniProtKB">
        <authorList>
            <consortium name="Ensembl"/>
        </authorList>
    </citation>
    <scope>IDENTIFICATION</scope>
</reference>
<reference evidence="3 4" key="1">
    <citation type="submission" date="2014-03" db="EMBL/GenBank/DDBJ databases">
        <authorList>
            <person name="Warren W."/>
            <person name="Wilson R.K."/>
        </authorList>
    </citation>
    <scope>NUCLEOTIDE SEQUENCE</scope>
</reference>
<evidence type="ECO:0000256" key="1">
    <source>
        <dbReference type="SAM" id="MobiDB-lite"/>
    </source>
</evidence>
<dbReference type="InterPro" id="IPR004875">
    <property type="entry name" value="DDE_SF_endonuclease_dom"/>
</dbReference>
<accession>A0A0D9RXD0</accession>
<sequence>VISKCSSQSTSCMSLTLSEKLEMIKFSEEGMTKLRQTESQVTNAKEKLLEEIKSTTAVNTQINKALLLIWRKFECSQNIPLHVTLIQRLREGRSCSLLQKKKCLKLTVRLVKFKKRSHLRNIKVQSEAASAYVEAAANFPEDTARQLMKAAAIFKADETVLKRKKMSSRIFLARKKSIPSFVISKDRLTLSGAKTAADFKLKPMLIYHFKYHRTLKNYAKSTLSKLYTWKLSPHLFTAWFTEYVKPTVETYYLILLLIDNASGHPRALREIYAEINVIFIPVNIAHMDKGVILTFKYYDLRNTFHIWAQWLRSGVQDQTYQHELKNIWKGFTIVDIIENICDMGGGKISTVTHVWKKLIPTLLDDLEGFKTLVEEVTAKQKTTKKNLELEVEPEDWTELLTHGKTVMDEEFLMDDLIKWFLKMKSTPGKCCKHCEMTTKDLEYVINLVYRAVSGFERIDSNFERSSSVDQMLLNSIVRYREILVKERVDRCDKLYLSYFKKFPQPQQALATNTLQPPSTSRQDPPLAKRLPLVESSN</sequence>
<protein>
    <recommendedName>
        <fullName evidence="2">DDE-1 domain-containing protein</fullName>
    </recommendedName>
</protein>
<dbReference type="eggNOG" id="KOG3105">
    <property type="taxonomic scope" value="Eukaryota"/>
</dbReference>
<dbReference type="Proteomes" id="UP000029965">
    <property type="component" value="Chromosome 4"/>
</dbReference>
<reference evidence="3" key="3">
    <citation type="submission" date="2025-09" db="UniProtKB">
        <authorList>
            <consortium name="Ensembl"/>
        </authorList>
    </citation>
    <scope>IDENTIFICATION</scope>
</reference>
<dbReference type="EMBL" id="AQIB01112341">
    <property type="status" value="NOT_ANNOTATED_CDS"/>
    <property type="molecule type" value="Genomic_DNA"/>
</dbReference>
<feature type="domain" description="DDE-1" evidence="2">
    <location>
        <begin position="191"/>
        <end position="340"/>
    </location>
</feature>
<dbReference type="GO" id="GO:0003676">
    <property type="term" value="F:nucleic acid binding"/>
    <property type="evidence" value="ECO:0007669"/>
    <property type="project" value="InterPro"/>
</dbReference>
<dbReference type="Bgee" id="ENSCSAG00000017233">
    <property type="expression patterns" value="Expressed in prefrontal cortex and 1 other cell type or tissue"/>
</dbReference>
<feature type="compositionally biased region" description="Polar residues" evidence="1">
    <location>
        <begin position="510"/>
        <end position="522"/>
    </location>
</feature>